<dbReference type="EMBL" id="QPJT01000014">
    <property type="protein sequence ID" value="RCX14838.1"/>
    <property type="molecule type" value="Genomic_DNA"/>
</dbReference>
<dbReference type="SMART" id="SM00606">
    <property type="entry name" value="CBD_IV"/>
    <property type="match status" value="1"/>
</dbReference>
<accession>A0A369B2P1</accession>
<comment type="similarity">
    <text evidence="1">Belongs to the glycosyl hydrolase 59 family.</text>
</comment>
<dbReference type="Gene3D" id="3.20.20.70">
    <property type="entry name" value="Aldolase class I"/>
    <property type="match status" value="1"/>
</dbReference>
<evidence type="ECO:0000259" key="7">
    <source>
        <dbReference type="PROSITE" id="PS51175"/>
    </source>
</evidence>
<dbReference type="InterPro" id="IPR016134">
    <property type="entry name" value="Dockerin_dom"/>
</dbReference>
<dbReference type="InterPro" id="IPR036439">
    <property type="entry name" value="Dockerin_dom_sf"/>
</dbReference>
<evidence type="ECO:0000256" key="2">
    <source>
        <dbReference type="ARBA" id="ARBA00012657"/>
    </source>
</evidence>
<dbReference type="InterPro" id="IPR005084">
    <property type="entry name" value="CBM6"/>
</dbReference>
<dbReference type="EC" id="3.2.1.46" evidence="2"/>
<dbReference type="SUPFAM" id="SSF49785">
    <property type="entry name" value="Galactose-binding domain-like"/>
    <property type="match status" value="1"/>
</dbReference>
<dbReference type="InterPro" id="IPR049161">
    <property type="entry name" value="GH59_cat"/>
</dbReference>
<dbReference type="Gene3D" id="2.60.120.560">
    <property type="entry name" value="Exo-inulinase, domain 1"/>
    <property type="match status" value="1"/>
</dbReference>
<dbReference type="AlphaFoldDB" id="A0A369B2P1"/>
<dbReference type="GO" id="GO:0016020">
    <property type="term" value="C:membrane"/>
    <property type="evidence" value="ECO:0007669"/>
    <property type="project" value="GOC"/>
</dbReference>
<dbReference type="PROSITE" id="PS51175">
    <property type="entry name" value="CBM6"/>
    <property type="match status" value="1"/>
</dbReference>
<keyword evidence="10" id="KW-1185">Reference proteome</keyword>
<proteinExistence type="inferred from homology"/>
<keyword evidence="3" id="KW-0732">Signal</keyword>
<dbReference type="GO" id="GO:0030246">
    <property type="term" value="F:carbohydrate binding"/>
    <property type="evidence" value="ECO:0007669"/>
    <property type="project" value="InterPro"/>
</dbReference>
<dbReference type="Pfam" id="PF02057">
    <property type="entry name" value="Glyco_hydro_59"/>
    <property type="match status" value="1"/>
</dbReference>
<keyword evidence="4" id="KW-0443">Lipid metabolism</keyword>
<dbReference type="Pfam" id="PF03422">
    <property type="entry name" value="CBM_6"/>
    <property type="match status" value="1"/>
</dbReference>
<dbReference type="InterPro" id="IPR049162">
    <property type="entry name" value="GH59_C"/>
</dbReference>
<protein>
    <recommendedName>
        <fullName evidence="2">galactosylceramidase</fullName>
        <ecNumber evidence="2">3.2.1.46</ecNumber>
    </recommendedName>
    <alternativeName>
        <fullName evidence="6">Galactosylceramidase</fullName>
    </alternativeName>
</protein>
<dbReference type="CDD" id="cd14256">
    <property type="entry name" value="Dockerin_I"/>
    <property type="match status" value="1"/>
</dbReference>
<evidence type="ECO:0000313" key="9">
    <source>
        <dbReference type="EMBL" id="RCX14838.1"/>
    </source>
</evidence>
<evidence type="ECO:0000256" key="4">
    <source>
        <dbReference type="ARBA" id="ARBA00022919"/>
    </source>
</evidence>
<organism evidence="9 10">
    <name type="scientific">Anaerobacterium chartisolvens</name>
    <dbReference type="NCBI Taxonomy" id="1297424"/>
    <lineage>
        <taxon>Bacteria</taxon>
        <taxon>Bacillati</taxon>
        <taxon>Bacillota</taxon>
        <taxon>Clostridia</taxon>
        <taxon>Eubacteriales</taxon>
        <taxon>Oscillospiraceae</taxon>
        <taxon>Anaerobacterium</taxon>
    </lineage>
</organism>
<name>A0A369B2P1_9FIRM</name>
<evidence type="ECO:0000256" key="3">
    <source>
        <dbReference type="ARBA" id="ARBA00022729"/>
    </source>
</evidence>
<reference evidence="9 10" key="1">
    <citation type="submission" date="2018-07" db="EMBL/GenBank/DDBJ databases">
        <title>Genomic Encyclopedia of Type Strains, Phase IV (KMG-IV): sequencing the most valuable type-strain genomes for metagenomic binning, comparative biology and taxonomic classification.</title>
        <authorList>
            <person name="Goeker M."/>
        </authorList>
    </citation>
    <scope>NUCLEOTIDE SEQUENCE [LARGE SCALE GENOMIC DNA]</scope>
    <source>
        <strain evidence="9 10">DSM 27016</strain>
    </source>
</reference>
<dbReference type="PANTHER" id="PTHR15172">
    <property type="entry name" value="GALACTOCEREBROSIDASE"/>
    <property type="match status" value="1"/>
</dbReference>
<dbReference type="InterPro" id="IPR002105">
    <property type="entry name" value="Dockerin_1_rpt"/>
</dbReference>
<dbReference type="SUPFAM" id="SSF51445">
    <property type="entry name" value="(Trans)glycosidases"/>
    <property type="match status" value="1"/>
</dbReference>
<dbReference type="InterPro" id="IPR008979">
    <property type="entry name" value="Galactose-bd-like_sf"/>
</dbReference>
<keyword evidence="5" id="KW-0442">Lipid degradation</keyword>
<dbReference type="PANTHER" id="PTHR15172:SF1">
    <property type="entry name" value="GALACTOCEREBROSIDASE"/>
    <property type="match status" value="1"/>
</dbReference>
<dbReference type="Gene3D" id="2.60.120.260">
    <property type="entry name" value="Galactose-binding domain-like"/>
    <property type="match status" value="2"/>
</dbReference>
<evidence type="ECO:0000256" key="5">
    <source>
        <dbReference type="ARBA" id="ARBA00022963"/>
    </source>
</evidence>
<dbReference type="Proteomes" id="UP000253034">
    <property type="component" value="Unassembled WGS sequence"/>
</dbReference>
<dbReference type="SUPFAM" id="SSF63446">
    <property type="entry name" value="Type I dockerin domain"/>
    <property type="match status" value="1"/>
</dbReference>
<keyword evidence="4" id="KW-0746">Sphingolipid metabolism</keyword>
<dbReference type="GO" id="GO:0000272">
    <property type="term" value="P:polysaccharide catabolic process"/>
    <property type="evidence" value="ECO:0007669"/>
    <property type="project" value="InterPro"/>
</dbReference>
<dbReference type="InterPro" id="IPR001286">
    <property type="entry name" value="Glyco_hydro_59"/>
</dbReference>
<dbReference type="GO" id="GO:0005764">
    <property type="term" value="C:lysosome"/>
    <property type="evidence" value="ECO:0007669"/>
    <property type="project" value="TreeGrafter"/>
</dbReference>
<dbReference type="Gene3D" id="1.10.1330.10">
    <property type="entry name" value="Dockerin domain"/>
    <property type="match status" value="1"/>
</dbReference>
<evidence type="ECO:0000259" key="8">
    <source>
        <dbReference type="PROSITE" id="PS51766"/>
    </source>
</evidence>
<evidence type="ECO:0000256" key="1">
    <source>
        <dbReference type="ARBA" id="ARBA00005637"/>
    </source>
</evidence>
<gene>
    <name evidence="9" type="ORF">DFR58_11472</name>
</gene>
<dbReference type="PROSITE" id="PS51766">
    <property type="entry name" value="DOCKERIN"/>
    <property type="match status" value="1"/>
</dbReference>
<sequence>MRRNILSILLLIALATTLFQITPLNRVTAADASITLDGNNIKSGNVNGLTFKGFGVLSGNSSSALLMDYKSEHPEKYAELLKILFGGTRPVMTQVKIEMGNDRNNSTGPDPSTMRLENEAANVRRHPGFELAADAKRVNPDIKVSILRWNAPGWVNNNDKVYAWYKKTILAAYRQYGYMVDYVNPGVNEQGPDLTWTKAFANRVKTDSTGFNDSTEKALYNSIKVVISDEAGLGSFGGSMVNDSSLRDAVTVAAYHYNTDDNSAGNFKQLADQFDKEVWNSEAQATFSNTSFRPNNNMKDPTVAGTGIGGINGPLEMGNTIIKGFVNSRRTHFIYQPAIGSFYEGGQYCFKELISARDPWSGWMHYDGGLVILRHFSWFANTGWENQSNTAGIWRAVPQSSYTGATGTNPINGRNGTPSYMTMASPDKLNFSTVFINDSEYSKTYTLKTVNMRYAGTPSLEVWETRAADKGAAFNSSYMKYLGKLAANNGSYTINVKPYSIVTVTTLDNNGNGEFKAPLPTEGERTVLDTDITGSVQDTGDNILYADDFDYSRKTVPVIGAGGKITGTESYINSRGGSKSIIPRYTSDRNGAFEAYLPDGSDNYVLRQQVDRSAMGLGGTWNNGSPITGIGDNRWLNYKASVDVSFEHNSTEGGDNYAAIGARQQGGGNSHYMNGTPYFLKFWFDGGWSMWVDGKSVASGNVVSGSGGVKINNFITAYNAWHNIAIQVAGNKVTSYLDGVVLADYTDSKPRLSGRIDLGSGYYYTRFDNLKVEKVDGFPPYYSELLDNLEMHDLSAAPAAKLVYEGAWAHANGKSMYNYQRSLSTSQRAGAVLQYTFIGNGLDILGPNDGSAKLEVTVDGKVVNSSAGTMSSGEFYQTFTLRGLDYGKHTVSLKVVSGTLVVDAVAVISDIIKSRTAFSHIRAESYNAQSGIQNVSNSEGGEAVGYIENGDYTVYKKIDFESGATSFQARVSSATGGGKIELRLDGISGPVIGTCTVPGTEDWQNWIDVRCDVSGANGEHDLYLKYIGESGYLFNISGFIFGKEIIPEKLLGDLNFDGKIDSIDFTLMKKHILGLELLEDLTPADLDGSGGVNSLDFSLLKQYLLEIISEFPGKGTL</sequence>
<feature type="domain" description="CBM6" evidence="7">
    <location>
        <begin position="919"/>
        <end position="1042"/>
    </location>
</feature>
<dbReference type="RefSeq" id="WP_114298273.1">
    <property type="nucleotide sequence ID" value="NZ_QPJT01000014.1"/>
</dbReference>
<dbReference type="Pfam" id="PF21708">
    <property type="entry name" value="Glyco_hydro_59_C"/>
    <property type="match status" value="1"/>
</dbReference>
<dbReference type="Pfam" id="PF00404">
    <property type="entry name" value="Dockerin_1"/>
    <property type="match status" value="1"/>
</dbReference>
<comment type="caution">
    <text evidence="9">The sequence shown here is derived from an EMBL/GenBank/DDBJ whole genome shotgun (WGS) entry which is preliminary data.</text>
</comment>
<dbReference type="GO" id="GO:0004336">
    <property type="term" value="F:galactosylceramidase activity"/>
    <property type="evidence" value="ECO:0007669"/>
    <property type="project" value="UniProtKB-EC"/>
</dbReference>
<feature type="domain" description="Dockerin" evidence="8">
    <location>
        <begin position="1047"/>
        <end position="1113"/>
    </location>
</feature>
<dbReference type="InterPro" id="IPR006584">
    <property type="entry name" value="Cellulose-bd_IV"/>
</dbReference>
<dbReference type="InterPro" id="IPR013785">
    <property type="entry name" value="Aldolase_TIM"/>
</dbReference>
<dbReference type="InterPro" id="IPR017853">
    <property type="entry name" value="GH"/>
</dbReference>
<dbReference type="OrthoDB" id="9802318at2"/>
<dbReference type="Gene3D" id="3.20.20.80">
    <property type="entry name" value="Glycosidases"/>
    <property type="match status" value="1"/>
</dbReference>
<dbReference type="CDD" id="cd04084">
    <property type="entry name" value="CBM6_xylanase-like"/>
    <property type="match status" value="1"/>
</dbReference>
<evidence type="ECO:0000256" key="6">
    <source>
        <dbReference type="ARBA" id="ARBA00033098"/>
    </source>
</evidence>
<evidence type="ECO:0000313" key="10">
    <source>
        <dbReference type="Proteomes" id="UP000253034"/>
    </source>
</evidence>
<dbReference type="GO" id="GO:0006683">
    <property type="term" value="P:galactosylceramide catabolic process"/>
    <property type="evidence" value="ECO:0007669"/>
    <property type="project" value="InterPro"/>
</dbReference>